<dbReference type="AlphaFoldDB" id="A0AAD7I0Q3"/>
<keyword evidence="2" id="KW-1185">Reference proteome</keyword>
<organism evidence="1 2">
    <name type="scientific">Mycena maculata</name>
    <dbReference type="NCBI Taxonomy" id="230809"/>
    <lineage>
        <taxon>Eukaryota</taxon>
        <taxon>Fungi</taxon>
        <taxon>Dikarya</taxon>
        <taxon>Basidiomycota</taxon>
        <taxon>Agaricomycotina</taxon>
        <taxon>Agaricomycetes</taxon>
        <taxon>Agaricomycetidae</taxon>
        <taxon>Agaricales</taxon>
        <taxon>Marasmiineae</taxon>
        <taxon>Mycenaceae</taxon>
        <taxon>Mycena</taxon>
    </lineage>
</organism>
<accession>A0AAD7I0Q3</accession>
<dbReference type="Proteomes" id="UP001215280">
    <property type="component" value="Unassembled WGS sequence"/>
</dbReference>
<name>A0AAD7I0Q3_9AGAR</name>
<protein>
    <submittedName>
        <fullName evidence="1">Uncharacterized protein</fullName>
    </submittedName>
</protein>
<gene>
    <name evidence="1" type="ORF">DFH07DRAFT_151362</name>
</gene>
<proteinExistence type="predicted"/>
<sequence length="305" mass="33249">MNSLVAQIAHPPPPRAVSALQLRFRSASGPTFAALRARTASGASSLHLQSLTSVDASLSDALLSTSIAFLPPSTSARLKRVRRLSSILLLAASLGPRAPTWAFVGSYPLSFLCAISARRANSTYRTILLAFGCHRQLSSCARTTGVRRPPLCSAARWLELCRDTRTAQNIFEIQIETLLARIGPGFVFPVRFTASDGPFFNLCGAVRVVRSHSGVRCVVPSALFLPGARAPRIVHAPRLWMSSIAIAIQLRPHHRRAVSTALLSCSLTRAAPRPPQNIFEMYIETQLWRALADAYVLVFSRRVSL</sequence>
<evidence type="ECO:0000313" key="1">
    <source>
        <dbReference type="EMBL" id="KAJ7731572.1"/>
    </source>
</evidence>
<reference evidence="1" key="1">
    <citation type="submission" date="2023-03" db="EMBL/GenBank/DDBJ databases">
        <title>Massive genome expansion in bonnet fungi (Mycena s.s.) driven by repeated elements and novel gene families across ecological guilds.</title>
        <authorList>
            <consortium name="Lawrence Berkeley National Laboratory"/>
            <person name="Harder C.B."/>
            <person name="Miyauchi S."/>
            <person name="Viragh M."/>
            <person name="Kuo A."/>
            <person name="Thoen E."/>
            <person name="Andreopoulos B."/>
            <person name="Lu D."/>
            <person name="Skrede I."/>
            <person name="Drula E."/>
            <person name="Henrissat B."/>
            <person name="Morin E."/>
            <person name="Kohler A."/>
            <person name="Barry K."/>
            <person name="LaButti K."/>
            <person name="Morin E."/>
            <person name="Salamov A."/>
            <person name="Lipzen A."/>
            <person name="Mereny Z."/>
            <person name="Hegedus B."/>
            <person name="Baldrian P."/>
            <person name="Stursova M."/>
            <person name="Weitz H."/>
            <person name="Taylor A."/>
            <person name="Grigoriev I.V."/>
            <person name="Nagy L.G."/>
            <person name="Martin F."/>
            <person name="Kauserud H."/>
        </authorList>
    </citation>
    <scope>NUCLEOTIDE SEQUENCE</scope>
    <source>
        <strain evidence="1">CBHHK188m</strain>
    </source>
</reference>
<dbReference type="EMBL" id="JARJLG010000182">
    <property type="protein sequence ID" value="KAJ7731572.1"/>
    <property type="molecule type" value="Genomic_DNA"/>
</dbReference>
<evidence type="ECO:0000313" key="2">
    <source>
        <dbReference type="Proteomes" id="UP001215280"/>
    </source>
</evidence>
<comment type="caution">
    <text evidence="1">The sequence shown here is derived from an EMBL/GenBank/DDBJ whole genome shotgun (WGS) entry which is preliminary data.</text>
</comment>